<accession>A0A8J7C6K3</accession>
<keyword evidence="3" id="KW-1185">Reference proteome</keyword>
<evidence type="ECO:0008006" key="4">
    <source>
        <dbReference type="Google" id="ProtNLM"/>
    </source>
</evidence>
<proteinExistence type="predicted"/>
<comment type="caution">
    <text evidence="2">The sequence shown here is derived from an EMBL/GenBank/DDBJ whole genome shotgun (WGS) entry which is preliminary data.</text>
</comment>
<dbReference type="RefSeq" id="WP_190826396.1">
    <property type="nucleotide sequence ID" value="NZ_CAWPPI010000034.1"/>
</dbReference>
<dbReference type="AlphaFoldDB" id="A0A8J7C6K3"/>
<evidence type="ECO:0000313" key="3">
    <source>
        <dbReference type="Proteomes" id="UP000629098"/>
    </source>
</evidence>
<feature type="signal peptide" evidence="1">
    <location>
        <begin position="1"/>
        <end position="17"/>
    </location>
</feature>
<gene>
    <name evidence="2" type="ORF">ICL16_08455</name>
</gene>
<feature type="chain" id="PRO_5035258746" description="Secreted protein" evidence="1">
    <location>
        <begin position="18"/>
        <end position="122"/>
    </location>
</feature>
<keyword evidence="1" id="KW-0732">Signal</keyword>
<protein>
    <recommendedName>
        <fullName evidence="4">Secreted protein</fullName>
    </recommendedName>
</protein>
<evidence type="ECO:0000256" key="1">
    <source>
        <dbReference type="SAM" id="SignalP"/>
    </source>
</evidence>
<dbReference type="EMBL" id="JACXAE010000034">
    <property type="protein sequence ID" value="MBD2772111.1"/>
    <property type="molecule type" value="Genomic_DNA"/>
</dbReference>
<sequence>MNKKFFLALLSSPALFASMISMVIMSQPVSATQTVTSTGTRLSCVRDPHSATHRLVCIQVSKTTATAPKTEVKVARNFQPNQITSVEFTDEESNTSIALFGCDCVVCINALRQMRGQTPIPV</sequence>
<reference evidence="2" key="1">
    <citation type="submission" date="2020-09" db="EMBL/GenBank/DDBJ databases">
        <title>Iningainema tapete sp. nov. (Scytonemataceae, Cyanobacteria) from greenhouses in central Florida (USA) produces two types of nodularin with biosynthetic potential for microcystin-LR and anabaenopeptins.</title>
        <authorList>
            <person name="Berthold D.E."/>
            <person name="Lefler F.W."/>
            <person name="Huang I.-S."/>
            <person name="Abdulla H."/>
            <person name="Zimba P.V."/>
            <person name="Laughinghouse H.D. IV."/>
        </authorList>
    </citation>
    <scope>NUCLEOTIDE SEQUENCE</scope>
    <source>
        <strain evidence="2">BLCCT55</strain>
    </source>
</reference>
<dbReference type="Proteomes" id="UP000629098">
    <property type="component" value="Unassembled WGS sequence"/>
</dbReference>
<evidence type="ECO:0000313" key="2">
    <source>
        <dbReference type="EMBL" id="MBD2772111.1"/>
    </source>
</evidence>
<organism evidence="2 3">
    <name type="scientific">Iningainema tapete BLCC-T55</name>
    <dbReference type="NCBI Taxonomy" id="2748662"/>
    <lineage>
        <taxon>Bacteria</taxon>
        <taxon>Bacillati</taxon>
        <taxon>Cyanobacteriota</taxon>
        <taxon>Cyanophyceae</taxon>
        <taxon>Nostocales</taxon>
        <taxon>Scytonemataceae</taxon>
        <taxon>Iningainema tapete</taxon>
    </lineage>
</organism>
<name>A0A8J7C6K3_9CYAN</name>